<dbReference type="Pfam" id="PF18137">
    <property type="entry name" value="WHD_ORC"/>
    <property type="match status" value="1"/>
</dbReference>
<name>A0A058ZDC7_FONAL</name>
<keyword evidence="5" id="KW-0539">Nucleus</keyword>
<dbReference type="GO" id="GO:0006270">
    <property type="term" value="P:DNA replication initiation"/>
    <property type="evidence" value="ECO:0007669"/>
    <property type="project" value="TreeGrafter"/>
</dbReference>
<dbReference type="InterPro" id="IPR020795">
    <property type="entry name" value="ORC3"/>
</dbReference>
<dbReference type="GO" id="GO:0005656">
    <property type="term" value="C:nuclear pre-replicative complex"/>
    <property type="evidence" value="ECO:0007669"/>
    <property type="project" value="TreeGrafter"/>
</dbReference>
<feature type="region of interest" description="Disordered" evidence="6">
    <location>
        <begin position="701"/>
        <end position="738"/>
    </location>
</feature>
<dbReference type="GO" id="GO:0031261">
    <property type="term" value="C:DNA replication preinitiation complex"/>
    <property type="evidence" value="ECO:0007669"/>
    <property type="project" value="TreeGrafter"/>
</dbReference>
<dbReference type="InterPro" id="IPR045667">
    <property type="entry name" value="ORC3_N"/>
</dbReference>
<evidence type="ECO:0000256" key="6">
    <source>
        <dbReference type="SAM" id="MobiDB-lite"/>
    </source>
</evidence>
<dbReference type="PANTHER" id="PTHR12748:SF0">
    <property type="entry name" value="ORIGIN RECOGNITION COMPLEX SUBUNIT 3"/>
    <property type="match status" value="1"/>
</dbReference>
<comment type="subcellular location">
    <subcellularLocation>
        <location evidence="1">Nucleus</location>
    </subcellularLocation>
</comment>
<dbReference type="AlphaFoldDB" id="A0A058ZDC7"/>
<keyword evidence="10" id="KW-1185">Reference proteome</keyword>
<evidence type="ECO:0000256" key="3">
    <source>
        <dbReference type="ARBA" id="ARBA00022705"/>
    </source>
</evidence>
<evidence type="ECO:0000313" key="9">
    <source>
        <dbReference type="EMBL" id="KCV71442.1"/>
    </source>
</evidence>
<gene>
    <name evidence="9" type="ORF">H696_02389</name>
</gene>
<dbReference type="STRING" id="691883.A0A058ZDC7"/>
<organism evidence="9">
    <name type="scientific">Fonticula alba</name>
    <name type="common">Slime mold</name>
    <dbReference type="NCBI Taxonomy" id="691883"/>
    <lineage>
        <taxon>Eukaryota</taxon>
        <taxon>Rotosphaerida</taxon>
        <taxon>Fonticulaceae</taxon>
        <taxon>Fonticula</taxon>
    </lineage>
</organism>
<dbReference type="EMBL" id="KB932203">
    <property type="protein sequence ID" value="KCV71442.1"/>
    <property type="molecule type" value="Genomic_DNA"/>
</dbReference>
<feature type="domain" description="Origin recognition complex subunit 3 N-terminal" evidence="7">
    <location>
        <begin position="440"/>
        <end position="486"/>
    </location>
</feature>
<dbReference type="OrthoDB" id="10265211at2759"/>
<reference evidence="9" key="1">
    <citation type="submission" date="2013-04" db="EMBL/GenBank/DDBJ databases">
        <title>The Genome Sequence of Fonticula alba ATCC 38817.</title>
        <authorList>
            <consortium name="The Broad Institute Genomics Platform"/>
            <person name="Russ C."/>
            <person name="Cuomo C."/>
            <person name="Burger G."/>
            <person name="Gray M.W."/>
            <person name="Holland P.W.H."/>
            <person name="King N."/>
            <person name="Lang F.B.F."/>
            <person name="Roger A.J."/>
            <person name="Ruiz-Trillo I."/>
            <person name="Brown M."/>
            <person name="Walker B."/>
            <person name="Young S."/>
            <person name="Zeng Q."/>
            <person name="Gargeya S."/>
            <person name="Fitzgerald M."/>
            <person name="Haas B."/>
            <person name="Abouelleil A."/>
            <person name="Allen A.W."/>
            <person name="Alvarado L."/>
            <person name="Arachchi H.M."/>
            <person name="Berlin A.M."/>
            <person name="Chapman S.B."/>
            <person name="Gainer-Dewar J."/>
            <person name="Goldberg J."/>
            <person name="Griggs A."/>
            <person name="Gujja S."/>
            <person name="Hansen M."/>
            <person name="Howarth C."/>
            <person name="Imamovic A."/>
            <person name="Ireland A."/>
            <person name="Larimer J."/>
            <person name="McCowan C."/>
            <person name="Murphy C."/>
            <person name="Pearson M."/>
            <person name="Poon T.W."/>
            <person name="Priest M."/>
            <person name="Roberts A."/>
            <person name="Saif S."/>
            <person name="Shea T."/>
            <person name="Sisk P."/>
            <person name="Sykes S."/>
            <person name="Wortman J."/>
            <person name="Nusbaum C."/>
            <person name="Birren B."/>
        </authorList>
    </citation>
    <scope>NUCLEOTIDE SEQUENCE [LARGE SCALE GENOMIC DNA]</scope>
    <source>
        <strain evidence="9">ATCC 38817</strain>
    </source>
</reference>
<feature type="region of interest" description="Disordered" evidence="6">
    <location>
        <begin position="856"/>
        <end position="901"/>
    </location>
</feature>
<proteinExistence type="inferred from homology"/>
<dbReference type="Pfam" id="PF07034">
    <property type="entry name" value="ORC3_N"/>
    <property type="match status" value="1"/>
</dbReference>
<evidence type="ECO:0000256" key="5">
    <source>
        <dbReference type="ARBA" id="ARBA00023242"/>
    </source>
</evidence>
<evidence type="ECO:0000313" key="10">
    <source>
        <dbReference type="Proteomes" id="UP000030693"/>
    </source>
</evidence>
<sequence length="1000" mass="106351">MSQPVDGGAPPEPPVRGGPESRPSLQNAFRIRPPRSAQLAMDLADGCFRHATRPAGQGQICLATEHGDSDPAQFHTCALHSGSSGADAFIKPEPGMAPPPMAGLSAESASAEDLAGWGFRPIGRESLDCVRQRFAHFLASRASLRGTYKSILYNANRGVLAQVATFVDTAYDHAEQEPRCWSVDPRQRARSAGAQLTPAALVFGGGAGGGAGGVDEGLFFSQLERRLRQRVGTFSGHWVVSIDSRVVTSNRSFIAQLARGLDINPRDGARGIRRWYAQLWVDALRAGASAARDFATRNLVVVIRDLERLDGRLIADALEQLTEEPSIPQPPLPLVFVVGATTSSSLGFSTRLDGQLFRLCDAARVMDTLVTRLFSSATGPEDAPSAGGSPADGASEQAGLGSRSDDPLVILRALFSATPPPEAELIGMLHRGAAELGPLGALRLSRSAYEYLVSVFQQRNRSVHSLVHSIELVLLDHYAGNPLSIFCPAPFNLHRLPAGPAADTVPGAPGPGSDLAWVDDALALATEYHWALIARLPSFQRFISSAAEAGILPRATLSASLPAPWDGLSGEPMPLAPPARALLRACLRSLHQFHVNLPNVGLRLLRTIEQAILGRATGGEAGTTGLRMLFFLSLRSELSHFGVVRGLMSSWDKLPLSTVLEIVEAAISLTEDVSGLEKLRGELELVQQLLRDLTHAVKLDRPASTTDDTGGPKAPAVADAHAPDVDLSSHQQQQQQPQPVNLLALTASAATDVSGGAVATSHSRAAAVAVSSLLGQLPVHESAAGAAGTHGDDLRALVEAARGAVDAILIFCLAHYSDIPLHEAWYFCKPDLLERALHPDPGQSIRRALASPEAYLGPLPSASGPTPHIDKPGPGSKPSKKSSKRSSQQQQQQQQQQQRLRPDASVIFPLYARGGRLLNLYDLFVAFVADAAPTPGSAGVPVGGDPASPTPSEEEVLESAMRDPDLRARFLRTISEFSLIGLLQESNRRQDHVQRADVGL</sequence>
<dbReference type="PANTHER" id="PTHR12748">
    <property type="entry name" value="ORIGIN RECOGNITION COMPLEX SUBUNIT 3"/>
    <property type="match status" value="1"/>
</dbReference>
<dbReference type="RefSeq" id="XP_009494565.1">
    <property type="nucleotide sequence ID" value="XM_009496290.1"/>
</dbReference>
<evidence type="ECO:0000259" key="8">
    <source>
        <dbReference type="Pfam" id="PF18137"/>
    </source>
</evidence>
<evidence type="ECO:0000256" key="2">
    <source>
        <dbReference type="ARBA" id="ARBA00010977"/>
    </source>
</evidence>
<dbReference type="InterPro" id="IPR040855">
    <property type="entry name" value="ORC_WH_C"/>
</dbReference>
<accession>A0A058ZDC7</accession>
<dbReference type="Proteomes" id="UP000030693">
    <property type="component" value="Unassembled WGS sequence"/>
</dbReference>
<evidence type="ECO:0000256" key="4">
    <source>
        <dbReference type="ARBA" id="ARBA00023125"/>
    </source>
</evidence>
<feature type="region of interest" description="Disordered" evidence="6">
    <location>
        <begin position="1"/>
        <end position="26"/>
    </location>
</feature>
<dbReference type="GeneID" id="20527114"/>
<comment type="similarity">
    <text evidence="2">Belongs to the ORC3 family.</text>
</comment>
<feature type="domain" description="Origin recognition complex subunit 3 winged helix C-terminal" evidence="8">
    <location>
        <begin position="844"/>
        <end position="995"/>
    </location>
</feature>
<protein>
    <submittedName>
        <fullName evidence="9">Uncharacterized protein</fullName>
    </submittedName>
</protein>
<evidence type="ECO:0000259" key="7">
    <source>
        <dbReference type="Pfam" id="PF07034"/>
    </source>
</evidence>
<keyword evidence="4" id="KW-0238">DNA-binding</keyword>
<feature type="region of interest" description="Disordered" evidence="6">
    <location>
        <begin position="378"/>
        <end position="402"/>
    </location>
</feature>
<dbReference type="GO" id="GO:0005664">
    <property type="term" value="C:nuclear origin of replication recognition complex"/>
    <property type="evidence" value="ECO:0007669"/>
    <property type="project" value="InterPro"/>
</dbReference>
<keyword evidence="3" id="KW-0235">DNA replication</keyword>
<evidence type="ECO:0000256" key="1">
    <source>
        <dbReference type="ARBA" id="ARBA00004123"/>
    </source>
</evidence>
<feature type="compositionally biased region" description="Low complexity" evidence="6">
    <location>
        <begin position="382"/>
        <end position="395"/>
    </location>
</feature>
<feature type="compositionally biased region" description="Low complexity" evidence="6">
    <location>
        <begin position="885"/>
        <end position="899"/>
    </location>
</feature>
<dbReference type="GO" id="GO:0003688">
    <property type="term" value="F:DNA replication origin binding"/>
    <property type="evidence" value="ECO:0007669"/>
    <property type="project" value="TreeGrafter"/>
</dbReference>